<dbReference type="PATRIC" id="fig|13035.3.peg.2002"/>
<dbReference type="HOGENOM" id="CLU_023845_2_1_3"/>
<proteinExistence type="predicted"/>
<dbReference type="Proteomes" id="UP000010482">
    <property type="component" value="Chromosome"/>
</dbReference>
<dbReference type="AlphaFoldDB" id="K9YU29"/>
<feature type="domain" description="Glycosyltransferase 2-like" evidence="1">
    <location>
        <begin position="10"/>
        <end position="110"/>
    </location>
</feature>
<protein>
    <submittedName>
        <fullName evidence="2">Glycosyltransferase</fullName>
    </submittedName>
</protein>
<name>K9YU29_DACS8</name>
<dbReference type="EMBL" id="CP003944">
    <property type="protein sequence ID" value="AFZ50431.1"/>
    <property type="molecule type" value="Genomic_DNA"/>
</dbReference>
<dbReference type="SUPFAM" id="SSF53448">
    <property type="entry name" value="Nucleotide-diphospho-sugar transferases"/>
    <property type="match status" value="1"/>
</dbReference>
<dbReference type="Pfam" id="PF00535">
    <property type="entry name" value="Glycos_transf_2"/>
    <property type="match status" value="1"/>
</dbReference>
<dbReference type="RefSeq" id="WP_015229428.1">
    <property type="nucleotide sequence ID" value="NC_019780.1"/>
</dbReference>
<keyword evidence="3" id="KW-1185">Reference proteome</keyword>
<dbReference type="STRING" id="13035.Dacsa_1770"/>
<dbReference type="eggNOG" id="COG1216">
    <property type="taxonomic scope" value="Bacteria"/>
</dbReference>
<dbReference type="KEGG" id="dsl:Dacsa_1770"/>
<evidence type="ECO:0000259" key="1">
    <source>
        <dbReference type="Pfam" id="PF00535"/>
    </source>
</evidence>
<reference evidence="2" key="1">
    <citation type="submission" date="2012-04" db="EMBL/GenBank/DDBJ databases">
        <title>Finished genome of Dactylococcopsis salina PCC 8305.</title>
        <authorList>
            <consortium name="US DOE Joint Genome Institute"/>
            <person name="Gugger M."/>
            <person name="Coursin T."/>
            <person name="Rippka R."/>
            <person name="Tandeau De Marsac N."/>
            <person name="Huntemann M."/>
            <person name="Wei C.-L."/>
            <person name="Han J."/>
            <person name="Detter J.C."/>
            <person name="Han C."/>
            <person name="Tapia R."/>
            <person name="Daligault H."/>
            <person name="Chen A."/>
            <person name="Krypides N."/>
            <person name="Mavromatis K."/>
            <person name="Markowitz V."/>
            <person name="Szeto E."/>
            <person name="Ivanova N."/>
            <person name="Ovchinnikova G."/>
            <person name="Pagani I."/>
            <person name="Pati A."/>
            <person name="Goodwin L."/>
            <person name="Peters L."/>
            <person name="Pitluck S."/>
            <person name="Woyke T."/>
            <person name="Kerfeld C."/>
        </authorList>
    </citation>
    <scope>NUCLEOTIDE SEQUENCE [LARGE SCALE GENOMIC DNA]</scope>
    <source>
        <strain evidence="2">PCC 8305</strain>
    </source>
</reference>
<evidence type="ECO:0000313" key="3">
    <source>
        <dbReference type="Proteomes" id="UP000010482"/>
    </source>
</evidence>
<dbReference type="InterPro" id="IPR029044">
    <property type="entry name" value="Nucleotide-diphossugar_trans"/>
</dbReference>
<accession>K9YU29</accession>
<dbReference type="InterPro" id="IPR001173">
    <property type="entry name" value="Glyco_trans_2-like"/>
</dbReference>
<sequence length="306" mass="35030">MNSDQVAAYITAYEDIEAVQRCLSGIEKQSLAINNVMIIDNSAKFPVKMSALKTNLAVTLKAFPENLGVAGALRIALAWAFEQKYNFLWVFDQDSVPDQDCLEILLKSYHTFHRESYPLSIIAPVAWDRYTQSVITPANFHQDQFLGYQPPSYVDCYECDAPITSGSLISLTAAQSVFSESPMATLFIDGVDLEYGMTLKTKGYHNLIIPQAKLAHCFGNPVIIQWWGKKKQIYQYSSLRHYYICRNYTYLVLRYSQGKYRLSALRRRLSYLLKTSIVICLFDPKDKIKKVKACWQGTFEGLIRRM</sequence>
<organism evidence="2 3">
    <name type="scientific">Dactylococcopsis salina (strain PCC 8305)</name>
    <name type="common">Myxobactron salinum</name>
    <dbReference type="NCBI Taxonomy" id="13035"/>
    <lineage>
        <taxon>Bacteria</taxon>
        <taxon>Bacillati</taxon>
        <taxon>Cyanobacteriota</taxon>
        <taxon>Cyanophyceae</taxon>
        <taxon>Nodosilineales</taxon>
        <taxon>Cymatolegaceae</taxon>
        <taxon>Dactylococcopsis</taxon>
    </lineage>
</organism>
<gene>
    <name evidence="2" type="ORF">Dacsa_1770</name>
</gene>
<dbReference type="OrthoDB" id="452659at2"/>
<dbReference type="Gene3D" id="3.90.550.10">
    <property type="entry name" value="Spore Coat Polysaccharide Biosynthesis Protein SpsA, Chain A"/>
    <property type="match status" value="1"/>
</dbReference>
<dbReference type="GO" id="GO:0016740">
    <property type="term" value="F:transferase activity"/>
    <property type="evidence" value="ECO:0007669"/>
    <property type="project" value="UniProtKB-KW"/>
</dbReference>
<evidence type="ECO:0000313" key="2">
    <source>
        <dbReference type="EMBL" id="AFZ50431.1"/>
    </source>
</evidence>